<reference evidence="2 3" key="1">
    <citation type="submission" date="2021-07" db="EMBL/GenBank/DDBJ databases">
        <authorList>
            <person name="Imarazene B."/>
            <person name="Zahm M."/>
            <person name="Klopp C."/>
            <person name="Cabau C."/>
            <person name="Beille S."/>
            <person name="Jouanno E."/>
            <person name="Castinel A."/>
            <person name="Lluch J."/>
            <person name="Gil L."/>
            <person name="Kuchtly C."/>
            <person name="Lopez Roques C."/>
            <person name="Donnadieu C."/>
            <person name="Parrinello H."/>
            <person name="Journot L."/>
            <person name="Du K."/>
            <person name="Schartl M."/>
            <person name="Retaux S."/>
            <person name="Guiguen Y."/>
        </authorList>
    </citation>
    <scope>NUCLEOTIDE SEQUENCE [LARGE SCALE GENOMIC DNA]</scope>
    <source>
        <strain evidence="2">Pach_M1</strain>
        <tissue evidence="2">Testis</tissue>
    </source>
</reference>
<accession>A0A8T2LLR7</accession>
<evidence type="ECO:0000256" key="1">
    <source>
        <dbReference type="SAM" id="MobiDB-lite"/>
    </source>
</evidence>
<evidence type="ECO:0000313" key="2">
    <source>
        <dbReference type="EMBL" id="KAG9270356.1"/>
    </source>
</evidence>
<organism evidence="2 3">
    <name type="scientific">Astyanax mexicanus</name>
    <name type="common">Blind cave fish</name>
    <name type="synonym">Astyanax fasciatus mexicanus</name>
    <dbReference type="NCBI Taxonomy" id="7994"/>
    <lineage>
        <taxon>Eukaryota</taxon>
        <taxon>Metazoa</taxon>
        <taxon>Chordata</taxon>
        <taxon>Craniata</taxon>
        <taxon>Vertebrata</taxon>
        <taxon>Euteleostomi</taxon>
        <taxon>Actinopterygii</taxon>
        <taxon>Neopterygii</taxon>
        <taxon>Teleostei</taxon>
        <taxon>Ostariophysi</taxon>
        <taxon>Characiformes</taxon>
        <taxon>Characoidei</taxon>
        <taxon>Acestrorhamphidae</taxon>
        <taxon>Acestrorhamphinae</taxon>
        <taxon>Astyanax</taxon>
    </lineage>
</organism>
<evidence type="ECO:0000313" key="3">
    <source>
        <dbReference type="Proteomes" id="UP000752171"/>
    </source>
</evidence>
<protein>
    <submittedName>
        <fullName evidence="2">Uncharacterized protein</fullName>
    </submittedName>
</protein>
<proteinExistence type="predicted"/>
<sequence length="86" mass="9420">MHTSSSCSTLSHLSSASFFNVHLTANSHSHHQFCCPSRRSRPKPPTSLPTTKPPEQTREEEEEEGESDSVHQFCCSGATCSSPSSR</sequence>
<gene>
    <name evidence="2" type="ORF">AMEX_G15297</name>
</gene>
<dbReference type="Proteomes" id="UP000752171">
    <property type="component" value="Unassembled WGS sequence"/>
</dbReference>
<dbReference type="EMBL" id="JAICCE010000012">
    <property type="protein sequence ID" value="KAG9270356.1"/>
    <property type="molecule type" value="Genomic_DNA"/>
</dbReference>
<dbReference type="AlphaFoldDB" id="A0A8T2LLR7"/>
<comment type="caution">
    <text evidence="2">The sequence shown here is derived from an EMBL/GenBank/DDBJ whole genome shotgun (WGS) entry which is preliminary data.</text>
</comment>
<name>A0A8T2LLR7_ASTMX</name>
<feature type="compositionally biased region" description="Acidic residues" evidence="1">
    <location>
        <begin position="58"/>
        <end position="67"/>
    </location>
</feature>
<feature type="region of interest" description="Disordered" evidence="1">
    <location>
        <begin position="31"/>
        <end position="86"/>
    </location>
</feature>